<evidence type="ECO:0000313" key="3">
    <source>
        <dbReference type="Proteomes" id="UP000683360"/>
    </source>
</evidence>
<dbReference type="InterPro" id="IPR057560">
    <property type="entry name" value="Znf_SCAND3"/>
</dbReference>
<name>A0A8S3TSE2_MYTED</name>
<comment type="caution">
    <text evidence="2">The sequence shown here is derived from an EMBL/GenBank/DDBJ whole genome shotgun (WGS) entry which is preliminary data.</text>
</comment>
<protein>
    <recommendedName>
        <fullName evidence="1">SCAN domain-containing protein</fullName>
    </recommendedName>
</protein>
<dbReference type="EMBL" id="CAJPWZ010002359">
    <property type="protein sequence ID" value="CAG2236546.1"/>
    <property type="molecule type" value="Genomic_DNA"/>
</dbReference>
<organism evidence="2 3">
    <name type="scientific">Mytilus edulis</name>
    <name type="common">Blue mussel</name>
    <dbReference type="NCBI Taxonomy" id="6550"/>
    <lineage>
        <taxon>Eukaryota</taxon>
        <taxon>Metazoa</taxon>
        <taxon>Spiralia</taxon>
        <taxon>Lophotrochozoa</taxon>
        <taxon>Mollusca</taxon>
        <taxon>Bivalvia</taxon>
        <taxon>Autobranchia</taxon>
        <taxon>Pteriomorphia</taxon>
        <taxon>Mytilida</taxon>
        <taxon>Mytiloidea</taxon>
        <taxon>Mytilidae</taxon>
        <taxon>Mytilinae</taxon>
        <taxon>Mytilus</taxon>
    </lineage>
</organism>
<dbReference type="Pfam" id="PF23663">
    <property type="entry name" value="Znf_SCAND3"/>
    <property type="match status" value="1"/>
</dbReference>
<dbReference type="OrthoDB" id="6118340at2759"/>
<gene>
    <name evidence="2" type="ORF">MEDL_49021</name>
</gene>
<proteinExistence type="predicted"/>
<keyword evidence="3" id="KW-1185">Reference proteome</keyword>
<dbReference type="AlphaFoldDB" id="A0A8S3TSE2"/>
<reference evidence="2" key="1">
    <citation type="submission" date="2021-03" db="EMBL/GenBank/DDBJ databases">
        <authorList>
            <person name="Bekaert M."/>
        </authorList>
    </citation>
    <scope>NUCLEOTIDE SEQUENCE</scope>
</reference>
<evidence type="ECO:0000313" key="2">
    <source>
        <dbReference type="EMBL" id="CAG2236546.1"/>
    </source>
</evidence>
<dbReference type="Proteomes" id="UP000683360">
    <property type="component" value="Unassembled WGS sequence"/>
</dbReference>
<feature type="domain" description="SCAN" evidence="1">
    <location>
        <begin position="166"/>
        <end position="212"/>
    </location>
</feature>
<accession>A0A8S3TSE2</accession>
<evidence type="ECO:0000259" key="1">
    <source>
        <dbReference type="Pfam" id="PF23663"/>
    </source>
</evidence>
<sequence length="361" mass="40504">MAQAQMSLNQEQTYTQKLLQIIEGKLKCNIWNREKYDEILELIVTEPQKADKTSSYYYLVRKYEVLQCGDVKKIVKKRNSSDEDVKYYVCLEDMYSIVQKIHISIGHGAKIDSEEHLSDLANMELNINTDDENICTTDDEQMEISEPQPTESTTDMCVVCEATALNATSCSSCNKTVHALSGKSIITDDFLSKVICFLCDTETVIEKERANASESMVKQANRMLSRSNRVLEEVDIGCNVVIPIPVVDRGKGDPRNIMAIVHGKSEKGYRLATKHGILLGSYTRNQFEPTDSLFLSPSAVSIENFISFRQAVKLSSICDGQGFLKCGCSGKNRCEQNRCACRKAGQLCNSRCYPNLSCKNK</sequence>